<reference evidence="1 2" key="1">
    <citation type="journal article" date="2018" name="Sci. Rep.">
        <title>Genomic signatures of local adaptation to the degree of environmental predictability in rotifers.</title>
        <authorList>
            <person name="Franch-Gras L."/>
            <person name="Hahn C."/>
            <person name="Garcia-Roger E.M."/>
            <person name="Carmona M.J."/>
            <person name="Serra M."/>
            <person name="Gomez A."/>
        </authorList>
    </citation>
    <scope>NUCLEOTIDE SEQUENCE [LARGE SCALE GENOMIC DNA]</scope>
    <source>
        <strain evidence="1">HYR1</strain>
    </source>
</reference>
<comment type="caution">
    <text evidence="1">The sequence shown here is derived from an EMBL/GenBank/DDBJ whole genome shotgun (WGS) entry which is preliminary data.</text>
</comment>
<evidence type="ECO:0000313" key="1">
    <source>
        <dbReference type="EMBL" id="RNA02557.1"/>
    </source>
</evidence>
<proteinExistence type="predicted"/>
<accession>A0A3M7PTS6</accession>
<gene>
    <name evidence="1" type="ORF">BpHYR1_031222</name>
</gene>
<name>A0A3M7PTS6_BRAPC</name>
<keyword evidence="2" id="KW-1185">Reference proteome</keyword>
<sequence length="95" mass="11221">MVYLALVNVLYGEIKKKGMALMLCIKLRQCEILIQKLYKDNNCFIEIIISLKFSLTSNWKNILNFPLNYKKTKICLFLNKIDFVDQKRLSTIRSI</sequence>
<dbReference type="AlphaFoldDB" id="A0A3M7PTS6"/>
<dbReference type="EMBL" id="REGN01008840">
    <property type="protein sequence ID" value="RNA02557.1"/>
    <property type="molecule type" value="Genomic_DNA"/>
</dbReference>
<dbReference type="Proteomes" id="UP000276133">
    <property type="component" value="Unassembled WGS sequence"/>
</dbReference>
<evidence type="ECO:0000313" key="2">
    <source>
        <dbReference type="Proteomes" id="UP000276133"/>
    </source>
</evidence>
<protein>
    <submittedName>
        <fullName evidence="1">Uncharacterized protein</fullName>
    </submittedName>
</protein>
<organism evidence="1 2">
    <name type="scientific">Brachionus plicatilis</name>
    <name type="common">Marine rotifer</name>
    <name type="synonym">Brachionus muelleri</name>
    <dbReference type="NCBI Taxonomy" id="10195"/>
    <lineage>
        <taxon>Eukaryota</taxon>
        <taxon>Metazoa</taxon>
        <taxon>Spiralia</taxon>
        <taxon>Gnathifera</taxon>
        <taxon>Rotifera</taxon>
        <taxon>Eurotatoria</taxon>
        <taxon>Monogononta</taxon>
        <taxon>Pseudotrocha</taxon>
        <taxon>Ploima</taxon>
        <taxon>Brachionidae</taxon>
        <taxon>Brachionus</taxon>
    </lineage>
</organism>